<gene>
    <name evidence="2" type="ORF">I7730_16315</name>
</gene>
<evidence type="ECO:0000313" key="2">
    <source>
        <dbReference type="EMBL" id="HAS8541349.1"/>
    </source>
</evidence>
<reference evidence="2" key="2">
    <citation type="submission" date="2019-01" db="EMBL/GenBank/DDBJ databases">
        <authorList>
            <consortium name="NCBI Pathogen Detection Project"/>
        </authorList>
    </citation>
    <scope>NUCLEOTIDE SEQUENCE</scope>
    <source>
        <strain evidence="2">BCW_3452</strain>
    </source>
</reference>
<proteinExistence type="predicted"/>
<accession>A0A8H9N1Y7</accession>
<organism evidence="2">
    <name type="scientific">Vibrio vulnificus</name>
    <dbReference type="NCBI Taxonomy" id="672"/>
    <lineage>
        <taxon>Bacteria</taxon>
        <taxon>Pseudomonadati</taxon>
        <taxon>Pseudomonadota</taxon>
        <taxon>Gammaproteobacteria</taxon>
        <taxon>Vibrionales</taxon>
        <taxon>Vibrionaceae</taxon>
        <taxon>Vibrio</taxon>
    </lineage>
</organism>
<feature type="region of interest" description="Disordered" evidence="1">
    <location>
        <begin position="155"/>
        <end position="182"/>
    </location>
</feature>
<reference evidence="2" key="1">
    <citation type="journal article" date="2018" name="Genome Biol.">
        <title>SKESA: strategic k-mer extension for scrupulous assemblies.</title>
        <authorList>
            <person name="Souvorov A."/>
            <person name="Agarwala R."/>
            <person name="Lipman D.J."/>
        </authorList>
    </citation>
    <scope>NUCLEOTIDE SEQUENCE</scope>
    <source>
        <strain evidence="2">BCW_3452</strain>
    </source>
</reference>
<comment type="caution">
    <text evidence="2">The sequence shown here is derived from an EMBL/GenBank/DDBJ whole genome shotgun (WGS) entry which is preliminary data.</text>
</comment>
<sequence length="182" mass="20556">MSNNLGFTPINQEEVFKSSPNLERVLTRFENHELNFKETSSPSLSSNKNDIHIQGTFTDPSNTSFIDFELVTDYLASKTDLVTTIRPSNVDVWGKSDFKPTVYHELSANELNNSLKSELFSAPSKLNIVPSMEFDTSIKATQEHINKINKELEKKQSIQISNKPPSDDFAKRASGRAKWSDL</sequence>
<dbReference type="AlphaFoldDB" id="A0A8H9N1Y7"/>
<dbReference type="EMBL" id="DACRBY010000020">
    <property type="protein sequence ID" value="HAS8541349.1"/>
    <property type="molecule type" value="Genomic_DNA"/>
</dbReference>
<evidence type="ECO:0000256" key="1">
    <source>
        <dbReference type="SAM" id="MobiDB-lite"/>
    </source>
</evidence>
<name>A0A8H9N1Y7_VIBVL</name>
<dbReference type="Proteomes" id="UP000863257">
    <property type="component" value="Unassembled WGS sequence"/>
</dbReference>
<protein>
    <submittedName>
        <fullName evidence="2">Uncharacterized protein</fullName>
    </submittedName>
</protein>